<evidence type="ECO:0000256" key="1">
    <source>
        <dbReference type="ARBA" id="ARBA00007905"/>
    </source>
</evidence>
<dbReference type="Pfam" id="PF00248">
    <property type="entry name" value="Aldo_ket_red"/>
    <property type="match status" value="1"/>
</dbReference>
<sequence length="342" mass="37406">MASGGADKGGAVAVPRVALSSGKPMPRVGFGTATATLSHAEGQAAATEAVLRALEAGYRHFDTAAVYNTEAALGDAVVQAVGAGTIASRDELYITSKLWIADAHPGLVLPALQKTLQNLKMEYVDLYLIHFPLSMRPLPHGAPLVVKEELVATDMEGVWQEMEECQRRGLAKAIGVSNFSCKKLQHLLSFARIPPAANQVEVHPYCRQNKLREFCRANGIQLCAYSPLGGKGTPWASDLVMDSPILKQISRDRGKTLAQVCIRWVYEQGDVVITKSFNETRMRENLDIFGWELSKDDHQKISDLPESRGNCDFMVHESGPYKTVDEFWDGEILAGPRNQAAV</sequence>
<dbReference type="PROSITE" id="PS00062">
    <property type="entry name" value="ALDOKETO_REDUCTASE_2"/>
    <property type="match status" value="1"/>
</dbReference>
<evidence type="ECO:0000256" key="3">
    <source>
        <dbReference type="PIRSR" id="PIRSR000097-1"/>
    </source>
</evidence>
<dbReference type="GO" id="GO:0033707">
    <property type="term" value="F:3''-deamino-3''-oxonicotianamine reductase activity"/>
    <property type="evidence" value="ECO:0007669"/>
    <property type="project" value="UniProtKB-ARBA"/>
</dbReference>
<gene>
    <name evidence="7" type="ORF">U9M48_008273</name>
</gene>
<organism evidence="7 8">
    <name type="scientific">Paspalum notatum var. saurae</name>
    <dbReference type="NCBI Taxonomy" id="547442"/>
    <lineage>
        <taxon>Eukaryota</taxon>
        <taxon>Viridiplantae</taxon>
        <taxon>Streptophyta</taxon>
        <taxon>Embryophyta</taxon>
        <taxon>Tracheophyta</taxon>
        <taxon>Spermatophyta</taxon>
        <taxon>Magnoliopsida</taxon>
        <taxon>Liliopsida</taxon>
        <taxon>Poales</taxon>
        <taxon>Poaceae</taxon>
        <taxon>PACMAD clade</taxon>
        <taxon>Panicoideae</taxon>
        <taxon>Andropogonodae</taxon>
        <taxon>Paspaleae</taxon>
        <taxon>Paspalinae</taxon>
        <taxon>Paspalum</taxon>
    </lineage>
</organism>
<dbReference type="PANTHER" id="PTHR11732">
    <property type="entry name" value="ALDO/KETO REDUCTASE"/>
    <property type="match status" value="1"/>
</dbReference>
<evidence type="ECO:0000313" key="8">
    <source>
        <dbReference type="Proteomes" id="UP001341281"/>
    </source>
</evidence>
<protein>
    <recommendedName>
        <fullName evidence="6">NADP-dependent oxidoreductase domain-containing protein</fullName>
    </recommendedName>
</protein>
<feature type="active site" description="Proton donor" evidence="3">
    <location>
        <position position="67"/>
    </location>
</feature>
<evidence type="ECO:0000259" key="6">
    <source>
        <dbReference type="Pfam" id="PF00248"/>
    </source>
</evidence>
<reference evidence="7 8" key="1">
    <citation type="submission" date="2024-02" db="EMBL/GenBank/DDBJ databases">
        <title>High-quality chromosome-scale genome assembly of Pensacola bahiagrass (Paspalum notatum Flugge var. saurae).</title>
        <authorList>
            <person name="Vega J.M."/>
            <person name="Podio M."/>
            <person name="Orjuela J."/>
            <person name="Siena L.A."/>
            <person name="Pessino S.C."/>
            <person name="Combes M.C."/>
            <person name="Mariac C."/>
            <person name="Albertini E."/>
            <person name="Pupilli F."/>
            <person name="Ortiz J.P.A."/>
            <person name="Leblanc O."/>
        </authorList>
    </citation>
    <scope>NUCLEOTIDE SEQUENCE [LARGE SCALE GENOMIC DNA]</scope>
    <source>
        <strain evidence="7">R1</strain>
        <tissue evidence="7">Leaf</tissue>
    </source>
</reference>
<feature type="non-terminal residue" evidence="7">
    <location>
        <position position="342"/>
    </location>
</feature>
<accession>A0AAQ3SNM5</accession>
<dbReference type="CDD" id="cd19124">
    <property type="entry name" value="AKR_AKR4A_4B"/>
    <property type="match status" value="1"/>
</dbReference>
<dbReference type="PIRSF" id="PIRSF000097">
    <property type="entry name" value="AKR"/>
    <property type="match status" value="1"/>
</dbReference>
<evidence type="ECO:0000256" key="5">
    <source>
        <dbReference type="PIRSR" id="PIRSR000097-3"/>
    </source>
</evidence>
<keyword evidence="8" id="KW-1185">Reference proteome</keyword>
<dbReference type="FunFam" id="3.20.20.100:FF:000014">
    <property type="entry name" value="NAD(P)-linked oxidoreductase superfamily protein"/>
    <property type="match status" value="1"/>
</dbReference>
<dbReference type="InterPro" id="IPR044497">
    <property type="entry name" value="AKR4A/B"/>
</dbReference>
<evidence type="ECO:0000256" key="4">
    <source>
        <dbReference type="PIRSR" id="PIRSR000097-2"/>
    </source>
</evidence>
<evidence type="ECO:0000256" key="2">
    <source>
        <dbReference type="ARBA" id="ARBA00023002"/>
    </source>
</evidence>
<feature type="binding site" evidence="4">
    <location>
        <position position="130"/>
    </location>
    <ligand>
        <name>substrate</name>
    </ligand>
</feature>
<dbReference type="GO" id="GO:1990641">
    <property type="term" value="P:response to iron ion starvation"/>
    <property type="evidence" value="ECO:0007669"/>
    <property type="project" value="UniProtKB-ARBA"/>
</dbReference>
<dbReference type="InterPro" id="IPR018170">
    <property type="entry name" value="Aldo/ket_reductase_CS"/>
</dbReference>
<dbReference type="PROSITE" id="PS00798">
    <property type="entry name" value="ALDOKETO_REDUCTASE_1"/>
    <property type="match status" value="1"/>
</dbReference>
<dbReference type="AlphaFoldDB" id="A0AAQ3SNM5"/>
<evidence type="ECO:0000313" key="7">
    <source>
        <dbReference type="EMBL" id="WVZ57945.1"/>
    </source>
</evidence>
<dbReference type="Proteomes" id="UP001341281">
    <property type="component" value="Chromosome 02"/>
</dbReference>
<keyword evidence="2" id="KW-0560">Oxidoreductase</keyword>
<dbReference type="Gene3D" id="3.20.20.100">
    <property type="entry name" value="NADP-dependent oxidoreductase domain"/>
    <property type="match status" value="1"/>
</dbReference>
<dbReference type="InterPro" id="IPR036812">
    <property type="entry name" value="NAD(P)_OxRdtase_dom_sf"/>
</dbReference>
<dbReference type="PRINTS" id="PR00069">
    <property type="entry name" value="ALDKETRDTASE"/>
</dbReference>
<dbReference type="EMBL" id="CP144746">
    <property type="protein sequence ID" value="WVZ57945.1"/>
    <property type="molecule type" value="Genomic_DNA"/>
</dbReference>
<feature type="domain" description="NADP-dependent oxidoreductase" evidence="6">
    <location>
        <begin position="28"/>
        <end position="303"/>
    </location>
</feature>
<proteinExistence type="inferred from homology"/>
<dbReference type="InterPro" id="IPR023210">
    <property type="entry name" value="NADP_OxRdtase_dom"/>
</dbReference>
<name>A0AAQ3SNM5_PASNO</name>
<comment type="similarity">
    <text evidence="1">Belongs to the aldo/keto reductase family.</text>
</comment>
<dbReference type="InterPro" id="IPR020471">
    <property type="entry name" value="AKR"/>
</dbReference>
<dbReference type="GO" id="GO:0019290">
    <property type="term" value="P:siderophore biosynthetic process"/>
    <property type="evidence" value="ECO:0007669"/>
    <property type="project" value="UniProtKB-ARBA"/>
</dbReference>
<feature type="site" description="Lowers pKa of active site Tyr" evidence="5">
    <location>
        <position position="97"/>
    </location>
</feature>
<dbReference type="SUPFAM" id="SSF51430">
    <property type="entry name" value="NAD(P)-linked oxidoreductase"/>
    <property type="match status" value="1"/>
</dbReference>